<dbReference type="Proteomes" id="UP000007437">
    <property type="component" value="Plasmid pBRH01"/>
</dbReference>
<dbReference type="KEGG" id="brh:RBRH_04276"/>
<sequence length="30" mass="3283">MCYWPVAGQPDKTLTFAGVGRDIASASRQR</sequence>
<dbReference type="HOGENOM" id="CLU_3402615_0_0_4"/>
<organism evidence="1 2">
    <name type="scientific">Mycetohabitans rhizoxinica (strain DSM 19002 / CIP 109453 / HKI 454)</name>
    <name type="common">Paraburkholderia rhizoxinica</name>
    <dbReference type="NCBI Taxonomy" id="882378"/>
    <lineage>
        <taxon>Bacteria</taxon>
        <taxon>Pseudomonadati</taxon>
        <taxon>Pseudomonadota</taxon>
        <taxon>Betaproteobacteria</taxon>
        <taxon>Burkholderiales</taxon>
        <taxon>Burkholderiaceae</taxon>
        <taxon>Mycetohabitans</taxon>
    </lineage>
</organism>
<accession>E5AV78</accession>
<dbReference type="AlphaFoldDB" id="E5AV78"/>
<evidence type="ECO:0000313" key="1">
    <source>
        <dbReference type="EMBL" id="CBW77002.1"/>
    </source>
</evidence>
<geneLocation type="plasmid" evidence="1 2">
    <name>pBRH01</name>
</geneLocation>
<name>E5AV78_MYCRK</name>
<protein>
    <submittedName>
        <fullName evidence="1">Uncharacterized protein</fullName>
    </submittedName>
</protein>
<reference evidence="1 2" key="1">
    <citation type="journal article" date="2011" name="J. Bacteriol.">
        <title>Complete genome sequence of Burkholderia rhizoxinica, an endosymbiont of Rhizopus microsporus.</title>
        <authorList>
            <person name="Lackner G."/>
            <person name="Moebius N."/>
            <person name="Partida-Martinez L."/>
            <person name="Hertweck C."/>
        </authorList>
    </citation>
    <scope>NUCLEOTIDE SEQUENCE [LARGE SCALE GENOMIC DNA]</scope>
    <source>
        <strain evidence="2">DSM 19002 / CIP 109453 / HKI 454</strain>
        <plasmid evidence="1 2">pBRH01</plasmid>
    </source>
</reference>
<keyword evidence="1" id="KW-0614">Plasmid</keyword>
<proteinExistence type="predicted"/>
<gene>
    <name evidence="1" type="ordered locus">RBRH_04276</name>
</gene>
<evidence type="ECO:0000313" key="2">
    <source>
        <dbReference type="Proteomes" id="UP000007437"/>
    </source>
</evidence>
<dbReference type="EMBL" id="FR687360">
    <property type="protein sequence ID" value="CBW77002.1"/>
    <property type="molecule type" value="Genomic_DNA"/>
</dbReference>